<keyword evidence="4" id="KW-1185">Reference proteome</keyword>
<evidence type="ECO:0000256" key="2">
    <source>
        <dbReference type="ARBA" id="ARBA00022723"/>
    </source>
</evidence>
<dbReference type="SUPFAM" id="SSF109854">
    <property type="entry name" value="DinB/YfiT-like putative metalloenzymes"/>
    <property type="match status" value="1"/>
</dbReference>
<comment type="similarity">
    <text evidence="1">Belongs to the DinB family.</text>
</comment>
<dbReference type="InterPro" id="IPR007837">
    <property type="entry name" value="DinB"/>
</dbReference>
<proteinExistence type="inferred from homology"/>
<comment type="caution">
    <text evidence="3">The sequence shown here is derived from an EMBL/GenBank/DDBJ whole genome shotgun (WGS) entry which is preliminary data.</text>
</comment>
<dbReference type="Pfam" id="PF05163">
    <property type="entry name" value="DinB"/>
    <property type="match status" value="1"/>
</dbReference>
<organism evidence="3 4">
    <name type="scientific">Keguizhuia sedimenti</name>
    <dbReference type="NCBI Taxonomy" id="3064264"/>
    <lineage>
        <taxon>Bacteria</taxon>
        <taxon>Pseudomonadati</taxon>
        <taxon>Pseudomonadota</taxon>
        <taxon>Betaproteobacteria</taxon>
        <taxon>Burkholderiales</taxon>
        <taxon>Oxalobacteraceae</taxon>
        <taxon>Keguizhuia</taxon>
    </lineage>
</organism>
<dbReference type="Gene3D" id="1.20.120.450">
    <property type="entry name" value="dinb family like domain"/>
    <property type="match status" value="1"/>
</dbReference>
<dbReference type="RefSeq" id="WP_338436237.1">
    <property type="nucleotide sequence ID" value="NZ_JAUYVH010000003.1"/>
</dbReference>
<sequence length="173" mass="19801">MGRAVISADYVQLMARYNRWMNEMLYTAADRLPDEIRKADRGAFFRSIHSTLNHLIWGDAMWLGRFTKGTPLAKDYPQAAVGQDIYESWESLKAARRNMNDDIDAWSASITSTWLQSDFTWYSGITKSTRVKPGWVLASHFFNHQTHHRSQVGTLLMQQGIDPGVTDLAMMPD</sequence>
<evidence type="ECO:0000313" key="4">
    <source>
        <dbReference type="Proteomes" id="UP001225596"/>
    </source>
</evidence>
<dbReference type="PANTHER" id="PTHR37302">
    <property type="entry name" value="SLR1116 PROTEIN"/>
    <property type="match status" value="1"/>
</dbReference>
<dbReference type="Proteomes" id="UP001225596">
    <property type="component" value="Unassembled WGS sequence"/>
</dbReference>
<keyword evidence="2" id="KW-0479">Metal-binding</keyword>
<evidence type="ECO:0000313" key="3">
    <source>
        <dbReference type="EMBL" id="MDQ9170313.1"/>
    </source>
</evidence>
<accession>A0ABU1BMR9</accession>
<gene>
    <name evidence="3" type="ORF">Q8A64_07795</name>
</gene>
<dbReference type="InterPro" id="IPR034660">
    <property type="entry name" value="DinB/YfiT-like"/>
</dbReference>
<reference evidence="3 4" key="1">
    <citation type="submission" date="2023-08" db="EMBL/GenBank/DDBJ databases">
        <title>Oxalobacteraceae gen .nov., isolated from river sludge outside the plant.</title>
        <authorList>
            <person name="Zhao S.Y."/>
        </authorList>
    </citation>
    <scope>NUCLEOTIDE SEQUENCE [LARGE SCALE GENOMIC DNA]</scope>
    <source>
        <strain evidence="3 4">R-40</strain>
    </source>
</reference>
<dbReference type="EMBL" id="JAUYVH010000003">
    <property type="protein sequence ID" value="MDQ9170313.1"/>
    <property type="molecule type" value="Genomic_DNA"/>
</dbReference>
<name>A0ABU1BMR9_9BURK</name>
<protein>
    <submittedName>
        <fullName evidence="3">DinB family protein</fullName>
    </submittedName>
</protein>
<evidence type="ECO:0000256" key="1">
    <source>
        <dbReference type="ARBA" id="ARBA00008635"/>
    </source>
</evidence>
<dbReference type="PANTHER" id="PTHR37302:SF1">
    <property type="entry name" value="PROTEIN DINB"/>
    <property type="match status" value="1"/>
</dbReference>